<sequence length="309" mass="34801">MSHTIWDYLGLYLLSVDLSITANVESTRCGTSQGRTPLPSAPPPSRKRLPESKPESEQESEQPAAKKLKNEGPKGQDDTVPSPPSKPDEARTRGPARVKDFPGPDLNDSIRTTLSMAIFNKGFGYMDVRPLKPKYTGSYEPDMIGPTPEMAWIYLQFFNYKHENLVCTEAKKCWVWIAQGDSYRTRTSRTKKISLRIVPLVLEEKGEGKGGKRKSSEGQSGEKKSEEKRGTPYVCIGQGPPETWERDKVYGRPAEKEGEKDFVTKAKQDEWDRLWDEFNARFNNTNFDPGEYALKALKKASSETTTQAP</sequence>
<name>A0A9P5PIG6_9AGAR</name>
<feature type="compositionally biased region" description="Basic and acidic residues" evidence="1">
    <location>
        <begin position="206"/>
        <end position="230"/>
    </location>
</feature>
<feature type="compositionally biased region" description="Basic and acidic residues" evidence="1">
    <location>
        <begin position="86"/>
        <end position="102"/>
    </location>
</feature>
<comment type="caution">
    <text evidence="3">The sequence shown here is derived from an EMBL/GenBank/DDBJ whole genome shotgun (WGS) entry which is preliminary data.</text>
</comment>
<evidence type="ECO:0000256" key="2">
    <source>
        <dbReference type="SAM" id="SignalP"/>
    </source>
</evidence>
<feature type="signal peptide" evidence="2">
    <location>
        <begin position="1"/>
        <end position="26"/>
    </location>
</feature>
<dbReference type="Proteomes" id="UP000772434">
    <property type="component" value="Unassembled WGS sequence"/>
</dbReference>
<evidence type="ECO:0000313" key="4">
    <source>
        <dbReference type="Proteomes" id="UP000772434"/>
    </source>
</evidence>
<feature type="chain" id="PRO_5040195632" evidence="2">
    <location>
        <begin position="27"/>
        <end position="309"/>
    </location>
</feature>
<dbReference type="EMBL" id="JADNRY010000165">
    <property type="protein sequence ID" value="KAF9062680.1"/>
    <property type="molecule type" value="Genomic_DNA"/>
</dbReference>
<accession>A0A9P5PIG6</accession>
<gene>
    <name evidence="3" type="ORF">BDP27DRAFT_1481754</name>
</gene>
<keyword evidence="4" id="KW-1185">Reference proteome</keyword>
<dbReference type="AlphaFoldDB" id="A0A9P5PIG6"/>
<feature type="compositionally biased region" description="Basic and acidic residues" evidence="1">
    <location>
        <begin position="68"/>
        <end position="77"/>
    </location>
</feature>
<feature type="region of interest" description="Disordered" evidence="1">
    <location>
        <begin position="206"/>
        <end position="247"/>
    </location>
</feature>
<organism evidence="3 4">
    <name type="scientific">Rhodocollybia butyracea</name>
    <dbReference type="NCBI Taxonomy" id="206335"/>
    <lineage>
        <taxon>Eukaryota</taxon>
        <taxon>Fungi</taxon>
        <taxon>Dikarya</taxon>
        <taxon>Basidiomycota</taxon>
        <taxon>Agaricomycotina</taxon>
        <taxon>Agaricomycetes</taxon>
        <taxon>Agaricomycetidae</taxon>
        <taxon>Agaricales</taxon>
        <taxon>Marasmiineae</taxon>
        <taxon>Omphalotaceae</taxon>
        <taxon>Rhodocollybia</taxon>
    </lineage>
</organism>
<reference evidence="3" key="1">
    <citation type="submission" date="2020-11" db="EMBL/GenBank/DDBJ databases">
        <authorList>
            <consortium name="DOE Joint Genome Institute"/>
            <person name="Ahrendt S."/>
            <person name="Riley R."/>
            <person name="Andreopoulos W."/>
            <person name="Labutti K."/>
            <person name="Pangilinan J."/>
            <person name="Ruiz-Duenas F.J."/>
            <person name="Barrasa J.M."/>
            <person name="Sanchez-Garcia M."/>
            <person name="Camarero S."/>
            <person name="Miyauchi S."/>
            <person name="Serrano A."/>
            <person name="Linde D."/>
            <person name="Babiker R."/>
            <person name="Drula E."/>
            <person name="Ayuso-Fernandez I."/>
            <person name="Pacheco R."/>
            <person name="Padilla G."/>
            <person name="Ferreira P."/>
            <person name="Barriuso J."/>
            <person name="Kellner H."/>
            <person name="Castanera R."/>
            <person name="Alfaro M."/>
            <person name="Ramirez L."/>
            <person name="Pisabarro A.G."/>
            <person name="Kuo A."/>
            <person name="Tritt A."/>
            <person name="Lipzen A."/>
            <person name="He G."/>
            <person name="Yan M."/>
            <person name="Ng V."/>
            <person name="Cullen D."/>
            <person name="Martin F."/>
            <person name="Rosso M.-N."/>
            <person name="Henrissat B."/>
            <person name="Hibbett D."/>
            <person name="Martinez A.T."/>
            <person name="Grigoriev I.V."/>
        </authorList>
    </citation>
    <scope>NUCLEOTIDE SEQUENCE</scope>
    <source>
        <strain evidence="3">AH 40177</strain>
    </source>
</reference>
<keyword evidence="2" id="KW-0732">Signal</keyword>
<evidence type="ECO:0000313" key="3">
    <source>
        <dbReference type="EMBL" id="KAF9062680.1"/>
    </source>
</evidence>
<evidence type="ECO:0000256" key="1">
    <source>
        <dbReference type="SAM" id="MobiDB-lite"/>
    </source>
</evidence>
<feature type="region of interest" description="Disordered" evidence="1">
    <location>
        <begin position="27"/>
        <end position="106"/>
    </location>
</feature>
<protein>
    <submittedName>
        <fullName evidence="3">Uncharacterized protein</fullName>
    </submittedName>
</protein>
<proteinExistence type="predicted"/>